<keyword evidence="7" id="KW-0234">DNA repair</keyword>
<dbReference type="Gene3D" id="1.10.10.10">
    <property type="entry name" value="Winged helix-like DNA-binding domain superfamily/Winged helix DNA-binding domain"/>
    <property type="match status" value="1"/>
</dbReference>
<dbReference type="NCBIfam" id="TIGR00589">
    <property type="entry name" value="ogt"/>
    <property type="match status" value="1"/>
</dbReference>
<dbReference type="GO" id="GO:0032259">
    <property type="term" value="P:methylation"/>
    <property type="evidence" value="ECO:0007669"/>
    <property type="project" value="UniProtKB-KW"/>
</dbReference>
<gene>
    <name evidence="10" type="primary">ogt</name>
    <name evidence="10" type="ORF">MBCUT_14830</name>
</gene>
<dbReference type="InterPro" id="IPR014048">
    <property type="entry name" value="MethylDNA_cys_MeTrfase_DNA-bd"/>
</dbReference>
<dbReference type="PATRIC" id="fig|47311.3.peg.1617"/>
<dbReference type="CDD" id="cd06445">
    <property type="entry name" value="ATase"/>
    <property type="match status" value="1"/>
</dbReference>
<dbReference type="GO" id="GO:0006281">
    <property type="term" value="P:DNA repair"/>
    <property type="evidence" value="ECO:0007669"/>
    <property type="project" value="UniProtKB-KW"/>
</dbReference>
<dbReference type="FunFam" id="1.10.10.10:FF:000214">
    <property type="entry name" value="Methylated-DNA--protein-cysteine methyltransferase"/>
    <property type="match status" value="1"/>
</dbReference>
<comment type="catalytic activity">
    <reaction evidence="1">
        <text>a 4-O-methyl-thymidine in DNA + L-cysteinyl-[protein] = a thymidine in DNA + S-methyl-L-cysteinyl-[protein]</text>
        <dbReference type="Rhea" id="RHEA:53428"/>
        <dbReference type="Rhea" id="RHEA-COMP:10131"/>
        <dbReference type="Rhea" id="RHEA-COMP:10132"/>
        <dbReference type="Rhea" id="RHEA-COMP:13555"/>
        <dbReference type="Rhea" id="RHEA-COMP:13556"/>
        <dbReference type="ChEBI" id="CHEBI:29950"/>
        <dbReference type="ChEBI" id="CHEBI:82612"/>
        <dbReference type="ChEBI" id="CHEBI:137386"/>
        <dbReference type="ChEBI" id="CHEBI:137387"/>
        <dbReference type="EC" id="2.1.1.63"/>
    </reaction>
</comment>
<dbReference type="GO" id="GO:0003908">
    <property type="term" value="F:methylated-DNA-[protein]-cysteine S-methyltransferase activity"/>
    <property type="evidence" value="ECO:0007669"/>
    <property type="project" value="UniProtKB-EC"/>
</dbReference>
<evidence type="ECO:0000256" key="7">
    <source>
        <dbReference type="ARBA" id="ARBA00023204"/>
    </source>
</evidence>
<dbReference type="PANTHER" id="PTHR10815:SF13">
    <property type="entry name" value="METHYLATED-DNA--PROTEIN-CYSTEINE METHYLTRANSFERASE"/>
    <property type="match status" value="1"/>
</dbReference>
<comment type="caution">
    <text evidence="10">The sequence shown here is derived from an EMBL/GenBank/DDBJ whole genome shotgun (WGS) entry which is preliminary data.</text>
</comment>
<keyword evidence="6" id="KW-0227">DNA damage</keyword>
<dbReference type="AlphaFoldDB" id="A0A166DDU9"/>
<accession>A0A166DDU9</accession>
<comment type="similarity">
    <text evidence="2">Belongs to the MGMT family.</text>
</comment>
<evidence type="ECO:0000259" key="9">
    <source>
        <dbReference type="Pfam" id="PF01035"/>
    </source>
</evidence>
<evidence type="ECO:0000256" key="1">
    <source>
        <dbReference type="ARBA" id="ARBA00001286"/>
    </source>
</evidence>
<sequence length="157" mass="17760">MSKIKVYCKNKKIMRVFLQNENSDLTNEEIKKEGLTKCDDMAILLEGYLEGKNIDLSQYIDLNSLNITDFEKKVYLETINIPKGQVRTYKEIGDSIGTKGYRAVGNALNKNPIAIVVPCHRVVGSNMKLTGFRGGLDMKKSMLEKEGIKIKNDKLIK</sequence>
<dbReference type="SUPFAM" id="SSF46767">
    <property type="entry name" value="Methylated DNA-protein cysteine methyltransferase, C-terminal domain"/>
    <property type="match status" value="1"/>
</dbReference>
<protein>
    <recommendedName>
        <fullName evidence="3">methylated-DNA--[protein]-cysteine S-methyltransferase</fullName>
        <ecNumber evidence="3">2.1.1.63</ecNumber>
    </recommendedName>
</protein>
<dbReference type="PANTHER" id="PTHR10815">
    <property type="entry name" value="METHYLATED-DNA--PROTEIN-CYSTEINE METHYLTRANSFERASE"/>
    <property type="match status" value="1"/>
</dbReference>
<dbReference type="InterPro" id="IPR036388">
    <property type="entry name" value="WH-like_DNA-bd_sf"/>
</dbReference>
<evidence type="ECO:0000256" key="3">
    <source>
        <dbReference type="ARBA" id="ARBA00011918"/>
    </source>
</evidence>
<dbReference type="Proteomes" id="UP000077275">
    <property type="component" value="Unassembled WGS sequence"/>
</dbReference>
<evidence type="ECO:0000313" key="10">
    <source>
        <dbReference type="EMBL" id="KZX15486.1"/>
    </source>
</evidence>
<dbReference type="PROSITE" id="PS00374">
    <property type="entry name" value="MGMT"/>
    <property type="match status" value="1"/>
</dbReference>
<name>A0A166DDU9_9EURY</name>
<dbReference type="EMBL" id="LWMW01000117">
    <property type="protein sequence ID" value="KZX15486.1"/>
    <property type="molecule type" value="Genomic_DNA"/>
</dbReference>
<evidence type="ECO:0000256" key="4">
    <source>
        <dbReference type="ARBA" id="ARBA00022603"/>
    </source>
</evidence>
<organism evidence="10 11">
    <name type="scientific">Methanobrevibacter cuticularis</name>
    <dbReference type="NCBI Taxonomy" id="47311"/>
    <lineage>
        <taxon>Archaea</taxon>
        <taxon>Methanobacteriati</taxon>
        <taxon>Methanobacteriota</taxon>
        <taxon>Methanomada group</taxon>
        <taxon>Methanobacteria</taxon>
        <taxon>Methanobacteriales</taxon>
        <taxon>Methanobacteriaceae</taxon>
        <taxon>Methanobrevibacter</taxon>
    </lineage>
</organism>
<reference evidence="10 11" key="1">
    <citation type="submission" date="2016-04" db="EMBL/GenBank/DDBJ databases">
        <title>Genome sequence of Methanobrevibacter cuticularis DSM 11139.</title>
        <authorList>
            <person name="Poehlein A."/>
            <person name="Seedorf H."/>
            <person name="Daniel R."/>
        </authorList>
    </citation>
    <scope>NUCLEOTIDE SEQUENCE [LARGE SCALE GENOMIC DNA]</scope>
    <source>
        <strain evidence="10 11">DSM 11139</strain>
    </source>
</reference>
<dbReference type="EC" id="2.1.1.63" evidence="3"/>
<comment type="catalytic activity">
    <reaction evidence="8">
        <text>a 6-O-methyl-2'-deoxyguanosine in DNA + L-cysteinyl-[protein] = S-methyl-L-cysteinyl-[protein] + a 2'-deoxyguanosine in DNA</text>
        <dbReference type="Rhea" id="RHEA:24000"/>
        <dbReference type="Rhea" id="RHEA-COMP:10131"/>
        <dbReference type="Rhea" id="RHEA-COMP:10132"/>
        <dbReference type="Rhea" id="RHEA-COMP:11367"/>
        <dbReference type="Rhea" id="RHEA-COMP:11368"/>
        <dbReference type="ChEBI" id="CHEBI:29950"/>
        <dbReference type="ChEBI" id="CHEBI:82612"/>
        <dbReference type="ChEBI" id="CHEBI:85445"/>
        <dbReference type="ChEBI" id="CHEBI:85448"/>
        <dbReference type="EC" id="2.1.1.63"/>
    </reaction>
</comment>
<dbReference type="STRING" id="47311.MBCUT_14830"/>
<evidence type="ECO:0000256" key="5">
    <source>
        <dbReference type="ARBA" id="ARBA00022679"/>
    </source>
</evidence>
<keyword evidence="11" id="KW-1185">Reference proteome</keyword>
<evidence type="ECO:0000256" key="8">
    <source>
        <dbReference type="ARBA" id="ARBA00049348"/>
    </source>
</evidence>
<evidence type="ECO:0000256" key="2">
    <source>
        <dbReference type="ARBA" id="ARBA00008711"/>
    </source>
</evidence>
<keyword evidence="5 10" id="KW-0808">Transferase</keyword>
<proteinExistence type="inferred from homology"/>
<dbReference type="Pfam" id="PF01035">
    <property type="entry name" value="DNA_binding_1"/>
    <property type="match status" value="1"/>
</dbReference>
<dbReference type="InterPro" id="IPR036217">
    <property type="entry name" value="MethylDNA_cys_MeTrfase_DNAb"/>
</dbReference>
<dbReference type="InterPro" id="IPR001497">
    <property type="entry name" value="MethylDNA_cys_MeTrfase_AS"/>
</dbReference>
<evidence type="ECO:0000256" key="6">
    <source>
        <dbReference type="ARBA" id="ARBA00022763"/>
    </source>
</evidence>
<evidence type="ECO:0000313" key="11">
    <source>
        <dbReference type="Proteomes" id="UP000077275"/>
    </source>
</evidence>
<keyword evidence="4 10" id="KW-0489">Methyltransferase</keyword>
<dbReference type="OrthoDB" id="372118at2157"/>
<feature type="domain" description="Methylated-DNA-[protein]-cysteine S-methyltransferase DNA binding" evidence="9">
    <location>
        <begin position="69"/>
        <end position="148"/>
    </location>
</feature>
<dbReference type="RefSeq" id="WP_067260050.1">
    <property type="nucleotide sequence ID" value="NZ_LWMW01000117.1"/>
</dbReference>